<dbReference type="InterPro" id="IPR000515">
    <property type="entry name" value="MetI-like"/>
</dbReference>
<sequence length="310" mass="33222">MAAARPPAVPPSAARPLATRPPAGRPSSRGPAPRRRLPRVTVGSAALYAVAALAALAWLLPLLWAIDTSLKPEGETTLLPVTWSIAEPTLEAYRLVLARGDLVRWAVNSTVTTVIVTVLTLVLCVLAAYGFSRFDFRGRGWLFALVIGGILIPPQTLIVPQFVLMTQLGLVDTYWGVALPQVVAPVFVFILKRFFDAVPREYEDAARMDGAGPARILWSVVLPLSRPVLTAVGIFTFIGAWNNFLWPFIVTTDPEMMTLPVGLGTVAGQYGVQYAQVMASAVLGAVPLLLVFLLFQKNIVTGVAGAGIKG</sequence>
<reference evidence="10 11" key="1">
    <citation type="submission" date="2024-06" db="EMBL/GenBank/DDBJ databases">
        <authorList>
            <person name="Bataeva Y.V."/>
            <person name="Grigorian L.N."/>
            <person name="Solomentsev V.I."/>
        </authorList>
    </citation>
    <scope>NUCLEOTIDE SEQUENCE [LARGE SCALE GENOMIC DNA]</scope>
    <source>
        <strain evidence="11">SCPM-O-B-12605 (RCAM04882)</strain>
    </source>
</reference>
<gene>
    <name evidence="10" type="ORF">ABUK86_06475</name>
</gene>
<keyword evidence="6 7" id="KW-0472">Membrane</keyword>
<protein>
    <submittedName>
        <fullName evidence="10">Carbohydrate ABC transporter permease</fullName>
    </submittedName>
</protein>
<evidence type="ECO:0000313" key="11">
    <source>
        <dbReference type="Proteomes" id="UP001432401"/>
    </source>
</evidence>
<organism evidence="10 11">
    <name type="scientific">Nocardiopsis tropica</name>
    <dbReference type="NCBI Taxonomy" id="109330"/>
    <lineage>
        <taxon>Bacteria</taxon>
        <taxon>Bacillati</taxon>
        <taxon>Actinomycetota</taxon>
        <taxon>Actinomycetes</taxon>
        <taxon>Streptosporangiales</taxon>
        <taxon>Nocardiopsidaceae</taxon>
        <taxon>Nocardiopsis</taxon>
    </lineage>
</organism>
<feature type="transmembrane region" description="Helical" evidence="7">
    <location>
        <begin position="45"/>
        <end position="66"/>
    </location>
</feature>
<evidence type="ECO:0000256" key="2">
    <source>
        <dbReference type="ARBA" id="ARBA00022448"/>
    </source>
</evidence>
<keyword evidence="3" id="KW-1003">Cell membrane</keyword>
<dbReference type="CDD" id="cd06261">
    <property type="entry name" value="TM_PBP2"/>
    <property type="match status" value="1"/>
</dbReference>
<evidence type="ECO:0000256" key="5">
    <source>
        <dbReference type="ARBA" id="ARBA00022989"/>
    </source>
</evidence>
<feature type="transmembrane region" description="Helical" evidence="7">
    <location>
        <begin position="274"/>
        <end position="295"/>
    </location>
</feature>
<feature type="region of interest" description="Disordered" evidence="8">
    <location>
        <begin position="1"/>
        <end position="36"/>
    </location>
</feature>
<dbReference type="Proteomes" id="UP001432401">
    <property type="component" value="Unassembled WGS sequence"/>
</dbReference>
<dbReference type="PROSITE" id="PS50928">
    <property type="entry name" value="ABC_TM1"/>
    <property type="match status" value="1"/>
</dbReference>
<evidence type="ECO:0000256" key="8">
    <source>
        <dbReference type="SAM" id="MobiDB-lite"/>
    </source>
</evidence>
<dbReference type="SUPFAM" id="SSF161098">
    <property type="entry name" value="MetI-like"/>
    <property type="match status" value="1"/>
</dbReference>
<feature type="transmembrane region" description="Helical" evidence="7">
    <location>
        <begin position="141"/>
        <end position="162"/>
    </location>
</feature>
<evidence type="ECO:0000256" key="6">
    <source>
        <dbReference type="ARBA" id="ARBA00023136"/>
    </source>
</evidence>
<dbReference type="Pfam" id="PF00528">
    <property type="entry name" value="BPD_transp_1"/>
    <property type="match status" value="1"/>
</dbReference>
<accession>A0ABV1ZQQ1</accession>
<feature type="domain" description="ABC transmembrane type-1" evidence="9">
    <location>
        <begin position="106"/>
        <end position="295"/>
    </location>
</feature>
<evidence type="ECO:0000256" key="4">
    <source>
        <dbReference type="ARBA" id="ARBA00022692"/>
    </source>
</evidence>
<feature type="transmembrane region" description="Helical" evidence="7">
    <location>
        <begin position="105"/>
        <end position="129"/>
    </location>
</feature>
<keyword evidence="11" id="KW-1185">Reference proteome</keyword>
<evidence type="ECO:0000259" key="9">
    <source>
        <dbReference type="PROSITE" id="PS50928"/>
    </source>
</evidence>
<keyword evidence="2 7" id="KW-0813">Transport</keyword>
<evidence type="ECO:0000256" key="7">
    <source>
        <dbReference type="RuleBase" id="RU363032"/>
    </source>
</evidence>
<feature type="compositionally biased region" description="Low complexity" evidence="8">
    <location>
        <begin position="1"/>
        <end position="31"/>
    </location>
</feature>
<dbReference type="RefSeq" id="WP_352982902.1">
    <property type="nucleotide sequence ID" value="NZ_JBEQNA010000002.1"/>
</dbReference>
<comment type="subcellular location">
    <subcellularLocation>
        <location evidence="1 7">Cell membrane</location>
        <topology evidence="1 7">Multi-pass membrane protein</topology>
    </subcellularLocation>
</comment>
<name>A0ABV1ZQQ1_9ACTN</name>
<feature type="transmembrane region" description="Helical" evidence="7">
    <location>
        <begin position="174"/>
        <end position="195"/>
    </location>
</feature>
<keyword evidence="5 7" id="KW-1133">Transmembrane helix</keyword>
<dbReference type="InterPro" id="IPR035906">
    <property type="entry name" value="MetI-like_sf"/>
</dbReference>
<dbReference type="PANTHER" id="PTHR43744:SF12">
    <property type="entry name" value="ABC TRANSPORTER PERMEASE PROTEIN MG189-RELATED"/>
    <property type="match status" value="1"/>
</dbReference>
<comment type="caution">
    <text evidence="10">The sequence shown here is derived from an EMBL/GenBank/DDBJ whole genome shotgun (WGS) entry which is preliminary data.</text>
</comment>
<comment type="similarity">
    <text evidence="7">Belongs to the binding-protein-dependent transport system permease family.</text>
</comment>
<dbReference type="EMBL" id="JBEQNB010000003">
    <property type="protein sequence ID" value="MES0833412.1"/>
    <property type="molecule type" value="Genomic_DNA"/>
</dbReference>
<keyword evidence="4 7" id="KW-0812">Transmembrane</keyword>
<feature type="transmembrane region" description="Helical" evidence="7">
    <location>
        <begin position="216"/>
        <end position="241"/>
    </location>
</feature>
<proteinExistence type="inferred from homology"/>
<evidence type="ECO:0000313" key="10">
    <source>
        <dbReference type="EMBL" id="MES0833412.1"/>
    </source>
</evidence>
<dbReference type="Gene3D" id="1.10.3720.10">
    <property type="entry name" value="MetI-like"/>
    <property type="match status" value="1"/>
</dbReference>
<evidence type="ECO:0000256" key="1">
    <source>
        <dbReference type="ARBA" id="ARBA00004651"/>
    </source>
</evidence>
<dbReference type="PANTHER" id="PTHR43744">
    <property type="entry name" value="ABC TRANSPORTER PERMEASE PROTEIN MG189-RELATED-RELATED"/>
    <property type="match status" value="1"/>
</dbReference>
<evidence type="ECO:0000256" key="3">
    <source>
        <dbReference type="ARBA" id="ARBA00022475"/>
    </source>
</evidence>